<comment type="cofactor">
    <cofactor evidence="1">
        <name>Fe(3+)</name>
        <dbReference type="ChEBI" id="CHEBI:29034"/>
    </cofactor>
</comment>
<reference evidence="8" key="1">
    <citation type="journal article" date="2014" name="Int. J. Syst. Evol. Microbiol.">
        <title>Complete genome sequence of Corynebacterium casei LMG S-19264T (=DSM 44701T), isolated from a smear-ripened cheese.</title>
        <authorList>
            <consortium name="US DOE Joint Genome Institute (JGI-PGF)"/>
            <person name="Walter F."/>
            <person name="Albersmeier A."/>
            <person name="Kalinowski J."/>
            <person name="Ruckert C."/>
        </authorList>
    </citation>
    <scope>NUCLEOTIDE SEQUENCE</scope>
    <source>
        <strain evidence="8">CGMCC 1.15367</strain>
    </source>
</reference>
<keyword evidence="6" id="KW-0408">Iron</keyword>
<dbReference type="InterPro" id="IPR007535">
    <property type="entry name" value="Catechol_dOase_N"/>
</dbReference>
<proteinExistence type="inferred from homology"/>
<accession>A0A917E5M2</accession>
<reference evidence="8" key="2">
    <citation type="submission" date="2020-09" db="EMBL/GenBank/DDBJ databases">
        <authorList>
            <person name="Sun Q."/>
            <person name="Zhou Y."/>
        </authorList>
    </citation>
    <scope>NUCLEOTIDE SEQUENCE</scope>
    <source>
        <strain evidence="8">CGMCC 1.15367</strain>
    </source>
</reference>
<dbReference type="PANTHER" id="PTHR33711:SF7">
    <property type="entry name" value="INTRADIOL RING-CLEAVAGE DIOXYGENASES DOMAIN-CONTAINING PROTEIN-RELATED"/>
    <property type="match status" value="1"/>
</dbReference>
<dbReference type="PANTHER" id="PTHR33711">
    <property type="entry name" value="DIOXYGENASE, PUTATIVE (AFU_ORTHOLOGUE AFUA_2G02910)-RELATED"/>
    <property type="match status" value="1"/>
</dbReference>
<organism evidence="8 9">
    <name type="scientific">Aureimonas endophytica</name>
    <dbReference type="NCBI Taxonomy" id="2027858"/>
    <lineage>
        <taxon>Bacteria</taxon>
        <taxon>Pseudomonadati</taxon>
        <taxon>Pseudomonadota</taxon>
        <taxon>Alphaproteobacteria</taxon>
        <taxon>Hyphomicrobiales</taxon>
        <taxon>Aurantimonadaceae</taxon>
        <taxon>Aureimonas</taxon>
    </lineage>
</organism>
<dbReference type="CDD" id="cd03461">
    <property type="entry name" value="1_2-HQD"/>
    <property type="match status" value="1"/>
</dbReference>
<keyword evidence="4" id="KW-0223">Dioxygenase</keyword>
<dbReference type="InterPro" id="IPR015889">
    <property type="entry name" value="Intradiol_dOase_core"/>
</dbReference>
<comment type="similarity">
    <text evidence="2">Belongs to the intradiol ring-cleavage dioxygenase family.</text>
</comment>
<keyword evidence="9" id="KW-1185">Reference proteome</keyword>
<evidence type="ECO:0000256" key="5">
    <source>
        <dbReference type="ARBA" id="ARBA00023002"/>
    </source>
</evidence>
<dbReference type="Pfam" id="PF04444">
    <property type="entry name" value="Dioxygenase_N"/>
    <property type="match status" value="1"/>
</dbReference>
<evidence type="ECO:0000256" key="2">
    <source>
        <dbReference type="ARBA" id="ARBA00007825"/>
    </source>
</evidence>
<name>A0A917E5M2_9HYPH</name>
<dbReference type="Pfam" id="PF00775">
    <property type="entry name" value="Dioxygenase_C"/>
    <property type="match status" value="1"/>
</dbReference>
<evidence type="ECO:0000256" key="4">
    <source>
        <dbReference type="ARBA" id="ARBA00022964"/>
    </source>
</evidence>
<evidence type="ECO:0000256" key="3">
    <source>
        <dbReference type="ARBA" id="ARBA00022723"/>
    </source>
</evidence>
<dbReference type="GO" id="GO:0009712">
    <property type="term" value="P:catechol-containing compound metabolic process"/>
    <property type="evidence" value="ECO:0007669"/>
    <property type="project" value="InterPro"/>
</dbReference>
<keyword evidence="3" id="KW-0479">Metal-binding</keyword>
<dbReference type="Gene3D" id="2.60.130.10">
    <property type="entry name" value="Aromatic compound dioxygenase"/>
    <property type="match status" value="1"/>
</dbReference>
<feature type="domain" description="Intradiol ring-cleavage dioxygenases" evidence="7">
    <location>
        <begin position="130"/>
        <end position="158"/>
    </location>
</feature>
<evidence type="ECO:0000259" key="7">
    <source>
        <dbReference type="PROSITE" id="PS00083"/>
    </source>
</evidence>
<comment type="caution">
    <text evidence="8">The sequence shown here is derived from an EMBL/GenBank/DDBJ whole genome shotgun (WGS) entry which is preliminary data.</text>
</comment>
<dbReference type="GO" id="GO:0008199">
    <property type="term" value="F:ferric iron binding"/>
    <property type="evidence" value="ECO:0007669"/>
    <property type="project" value="InterPro"/>
</dbReference>
<keyword evidence="5" id="KW-0560">Oxidoreductase</keyword>
<evidence type="ECO:0000256" key="1">
    <source>
        <dbReference type="ARBA" id="ARBA00001965"/>
    </source>
</evidence>
<protein>
    <submittedName>
        <fullName evidence="8">6-chlorohydroxyquinol-1,2-dioxygenase</fullName>
    </submittedName>
</protein>
<sequence length="296" mass="32719">MTPYFTEEGSVDAVNARMTPDANPRLAEIMASLVKHLHAFAKETQLTQEEWEVGIDFLTTTGKMCSGERQEFILLSDTLGFSMLVDAINHRRPEGATENTVFGPFHVADAPVREMGANISLDGKGESCLFEGRVVDLQGNPVEGARVDVWSDNAEGYYDVQQPDIQPKWNNRGIFVTGADGRYSFVGIKPVSYPIPDDGPVGKMLGQLGRHPYRPAHMHYLVTAPGFQKVVTHTFVGDDEYLDSDTVFGVKRSLVAPFERVEDGDTNWRSPFDFVLVPDTGPEGSERLPAPDANLR</sequence>
<dbReference type="InterPro" id="IPR000627">
    <property type="entry name" value="Intradiol_dOase_C"/>
</dbReference>
<dbReference type="InterPro" id="IPR039390">
    <property type="entry name" value="1_2-HQD/HQD"/>
</dbReference>
<dbReference type="EMBL" id="BMIQ01000003">
    <property type="protein sequence ID" value="GGE02025.1"/>
    <property type="molecule type" value="Genomic_DNA"/>
</dbReference>
<dbReference type="PROSITE" id="PS00083">
    <property type="entry name" value="INTRADIOL_DIOXYGENAS"/>
    <property type="match status" value="1"/>
</dbReference>
<gene>
    <name evidence="8" type="ORF">GCM10011390_21110</name>
</gene>
<dbReference type="GO" id="GO:0018576">
    <property type="term" value="F:catechol 1,2-dioxygenase activity"/>
    <property type="evidence" value="ECO:0007669"/>
    <property type="project" value="InterPro"/>
</dbReference>
<dbReference type="SUPFAM" id="SSF49482">
    <property type="entry name" value="Aromatic compound dioxygenase"/>
    <property type="match status" value="1"/>
</dbReference>
<evidence type="ECO:0000313" key="9">
    <source>
        <dbReference type="Proteomes" id="UP000644699"/>
    </source>
</evidence>
<dbReference type="RefSeq" id="WP_188908261.1">
    <property type="nucleotide sequence ID" value="NZ_BMIQ01000003.1"/>
</dbReference>
<evidence type="ECO:0000313" key="8">
    <source>
        <dbReference type="EMBL" id="GGE02025.1"/>
    </source>
</evidence>
<evidence type="ECO:0000256" key="6">
    <source>
        <dbReference type="ARBA" id="ARBA00023004"/>
    </source>
</evidence>
<dbReference type="AlphaFoldDB" id="A0A917E5M2"/>
<dbReference type="Proteomes" id="UP000644699">
    <property type="component" value="Unassembled WGS sequence"/>
</dbReference>
<dbReference type="InterPro" id="IPR050770">
    <property type="entry name" value="Intradiol_RC_Dioxygenase"/>
</dbReference>